<dbReference type="InterPro" id="IPR036259">
    <property type="entry name" value="MFS_trans_sf"/>
</dbReference>
<feature type="transmembrane region" description="Helical" evidence="6">
    <location>
        <begin position="24"/>
        <end position="47"/>
    </location>
</feature>
<evidence type="ECO:0000256" key="5">
    <source>
        <dbReference type="ARBA" id="ARBA00023136"/>
    </source>
</evidence>
<keyword evidence="5 6" id="KW-0472">Membrane</keyword>
<evidence type="ECO:0000256" key="1">
    <source>
        <dbReference type="ARBA" id="ARBA00004141"/>
    </source>
</evidence>
<organism evidence="7 8">
    <name type="scientific">Operophtera brumata</name>
    <name type="common">Winter moth</name>
    <name type="synonym">Phalaena brumata</name>
    <dbReference type="NCBI Taxonomy" id="104452"/>
    <lineage>
        <taxon>Eukaryota</taxon>
        <taxon>Metazoa</taxon>
        <taxon>Ecdysozoa</taxon>
        <taxon>Arthropoda</taxon>
        <taxon>Hexapoda</taxon>
        <taxon>Insecta</taxon>
        <taxon>Pterygota</taxon>
        <taxon>Neoptera</taxon>
        <taxon>Endopterygota</taxon>
        <taxon>Lepidoptera</taxon>
        <taxon>Glossata</taxon>
        <taxon>Ditrysia</taxon>
        <taxon>Geometroidea</taxon>
        <taxon>Geometridae</taxon>
        <taxon>Larentiinae</taxon>
        <taxon>Operophtera</taxon>
    </lineage>
</organism>
<gene>
    <name evidence="7" type="ORF">OBRU01_11535</name>
</gene>
<feature type="transmembrane region" description="Helical" evidence="6">
    <location>
        <begin position="264"/>
        <end position="280"/>
    </location>
</feature>
<feature type="transmembrane region" description="Helical" evidence="6">
    <location>
        <begin position="286"/>
        <end position="306"/>
    </location>
</feature>
<proteinExistence type="predicted"/>
<reference evidence="7 8" key="1">
    <citation type="journal article" date="2015" name="Genome Biol. Evol.">
        <title>The genome of winter moth (Operophtera brumata) provides a genomic perspective on sexual dimorphism and phenology.</title>
        <authorList>
            <person name="Derks M.F."/>
            <person name="Smit S."/>
            <person name="Salis L."/>
            <person name="Schijlen E."/>
            <person name="Bossers A."/>
            <person name="Mateman C."/>
            <person name="Pijl A.S."/>
            <person name="de Ridder D."/>
            <person name="Groenen M.A."/>
            <person name="Visser M.E."/>
            <person name="Megens H.J."/>
        </authorList>
    </citation>
    <scope>NUCLEOTIDE SEQUENCE [LARGE SCALE GENOMIC DNA]</scope>
    <source>
        <strain evidence="7">WM2013NL</strain>
        <tissue evidence="7">Head and thorax</tissue>
    </source>
</reference>
<comment type="subcellular location">
    <subcellularLocation>
        <location evidence="1">Membrane</location>
        <topology evidence="1">Multi-pass membrane protein</topology>
    </subcellularLocation>
</comment>
<protein>
    <submittedName>
        <fullName evidence="7">Synaptic vesicle protein</fullName>
    </submittedName>
</protein>
<dbReference type="Proteomes" id="UP000037510">
    <property type="component" value="Unassembled WGS sequence"/>
</dbReference>
<dbReference type="STRING" id="104452.A0A0L7LBQ3"/>
<sequence length="339" mass="37276">MVVKLDKVPFEDALNMTGFGKFNVVAFMMSSSIIIGMAFEIFSVSYLRQAEDSGAIHDDSFHQRLPGCVLSELDCLELAEILFFRSVTISIPVLPLKFSYYIPLLDIHFNSWRLLDLIFAMPTAFAAIGVACSYESPKYLLSVGQDDEALKVNSVVLDEEGSSSTSVGFWASIKAQTLPMISINPFMVWLPFILDAFMVSVERGSTDVTLCEMIRLARNSTSVVESEACAMNQTAMIMVLGISILIGFLNLLTSSIVNCIGRKALFIGLQLIGGAAALVINASTIWAVSAIFFIVFITGIINFGSLTSFISHGDLPNPDVRSWERSLRHQLAQEPIRQQ</sequence>
<name>A0A0L7LBQ3_OPEBR</name>
<keyword evidence="4 6" id="KW-1133">Transmembrane helix</keyword>
<keyword evidence="3 6" id="KW-0812">Transmembrane</keyword>
<evidence type="ECO:0000256" key="2">
    <source>
        <dbReference type="ARBA" id="ARBA00022448"/>
    </source>
</evidence>
<feature type="transmembrane region" description="Helical" evidence="6">
    <location>
        <begin position="181"/>
        <end position="200"/>
    </location>
</feature>
<evidence type="ECO:0000313" key="8">
    <source>
        <dbReference type="Proteomes" id="UP000037510"/>
    </source>
</evidence>
<dbReference type="GO" id="GO:0016020">
    <property type="term" value="C:membrane"/>
    <property type="evidence" value="ECO:0007669"/>
    <property type="project" value="UniProtKB-SubCell"/>
</dbReference>
<feature type="non-terminal residue" evidence="7">
    <location>
        <position position="339"/>
    </location>
</feature>
<evidence type="ECO:0000256" key="3">
    <source>
        <dbReference type="ARBA" id="ARBA00022692"/>
    </source>
</evidence>
<keyword evidence="2" id="KW-0813">Transport</keyword>
<dbReference type="PANTHER" id="PTHR23511:SF35">
    <property type="entry name" value="MAJOR FACILITATOR SUPERFAMILY (MFS) PROFILE DOMAIN-CONTAINING PROTEIN"/>
    <property type="match status" value="1"/>
</dbReference>
<feature type="transmembrane region" description="Helical" evidence="6">
    <location>
        <begin position="234"/>
        <end position="252"/>
    </location>
</feature>
<dbReference type="Gene3D" id="1.20.1250.20">
    <property type="entry name" value="MFS general substrate transporter like domains"/>
    <property type="match status" value="1"/>
</dbReference>
<evidence type="ECO:0000313" key="7">
    <source>
        <dbReference type="EMBL" id="KOB72922.1"/>
    </source>
</evidence>
<dbReference type="EMBL" id="JTDY01001773">
    <property type="protein sequence ID" value="KOB72922.1"/>
    <property type="molecule type" value="Genomic_DNA"/>
</dbReference>
<evidence type="ECO:0000256" key="6">
    <source>
        <dbReference type="SAM" id="Phobius"/>
    </source>
</evidence>
<comment type="caution">
    <text evidence="7">The sequence shown here is derived from an EMBL/GenBank/DDBJ whole genome shotgun (WGS) entry which is preliminary data.</text>
</comment>
<keyword evidence="8" id="KW-1185">Reference proteome</keyword>
<dbReference type="AlphaFoldDB" id="A0A0L7LBQ3"/>
<accession>A0A0L7LBQ3</accession>
<evidence type="ECO:0000256" key="4">
    <source>
        <dbReference type="ARBA" id="ARBA00022989"/>
    </source>
</evidence>
<dbReference type="PANTHER" id="PTHR23511">
    <property type="entry name" value="SYNAPTIC VESICLE GLYCOPROTEIN 2"/>
    <property type="match status" value="1"/>
</dbReference>
<dbReference type="SUPFAM" id="SSF103473">
    <property type="entry name" value="MFS general substrate transporter"/>
    <property type="match status" value="1"/>
</dbReference>